<dbReference type="Proteomes" id="UP000314294">
    <property type="component" value="Unassembled WGS sequence"/>
</dbReference>
<protein>
    <submittedName>
        <fullName evidence="2">Uncharacterized protein</fullName>
    </submittedName>
</protein>
<evidence type="ECO:0000313" key="2">
    <source>
        <dbReference type="EMBL" id="TNN56207.1"/>
    </source>
</evidence>
<dbReference type="AlphaFoldDB" id="A0A4Z2GRK8"/>
<feature type="region of interest" description="Disordered" evidence="1">
    <location>
        <begin position="43"/>
        <end position="70"/>
    </location>
</feature>
<gene>
    <name evidence="2" type="ORF">EYF80_033583</name>
</gene>
<proteinExistence type="predicted"/>
<reference evidence="2 3" key="1">
    <citation type="submission" date="2019-03" db="EMBL/GenBank/DDBJ databases">
        <title>First draft genome of Liparis tanakae, snailfish: a comprehensive survey of snailfish specific genes.</title>
        <authorList>
            <person name="Kim W."/>
            <person name="Song I."/>
            <person name="Jeong J.-H."/>
            <person name="Kim D."/>
            <person name="Kim S."/>
            <person name="Ryu S."/>
            <person name="Song J.Y."/>
            <person name="Lee S.K."/>
        </authorList>
    </citation>
    <scope>NUCLEOTIDE SEQUENCE [LARGE SCALE GENOMIC DNA]</scope>
    <source>
        <tissue evidence="2">Muscle</tissue>
    </source>
</reference>
<feature type="compositionally biased region" description="Basic and acidic residues" evidence="1">
    <location>
        <begin position="59"/>
        <end position="70"/>
    </location>
</feature>
<keyword evidence="3" id="KW-1185">Reference proteome</keyword>
<accession>A0A4Z2GRK8</accession>
<organism evidence="2 3">
    <name type="scientific">Liparis tanakae</name>
    <name type="common">Tanaka's snailfish</name>
    <dbReference type="NCBI Taxonomy" id="230148"/>
    <lineage>
        <taxon>Eukaryota</taxon>
        <taxon>Metazoa</taxon>
        <taxon>Chordata</taxon>
        <taxon>Craniata</taxon>
        <taxon>Vertebrata</taxon>
        <taxon>Euteleostomi</taxon>
        <taxon>Actinopterygii</taxon>
        <taxon>Neopterygii</taxon>
        <taxon>Teleostei</taxon>
        <taxon>Neoteleostei</taxon>
        <taxon>Acanthomorphata</taxon>
        <taxon>Eupercaria</taxon>
        <taxon>Perciformes</taxon>
        <taxon>Cottioidei</taxon>
        <taxon>Cottales</taxon>
        <taxon>Liparidae</taxon>
        <taxon>Liparis</taxon>
    </lineage>
</organism>
<sequence>MDGVIRAHMFQMVLPVIFRQYLREVNSTVNRHLEAAERRIGEASANVSSRGETTTNRRTTQEERLKAEII</sequence>
<evidence type="ECO:0000313" key="3">
    <source>
        <dbReference type="Proteomes" id="UP000314294"/>
    </source>
</evidence>
<dbReference type="EMBL" id="SRLO01000434">
    <property type="protein sequence ID" value="TNN56207.1"/>
    <property type="molecule type" value="Genomic_DNA"/>
</dbReference>
<name>A0A4Z2GRK8_9TELE</name>
<evidence type="ECO:0000256" key="1">
    <source>
        <dbReference type="SAM" id="MobiDB-lite"/>
    </source>
</evidence>
<comment type="caution">
    <text evidence="2">The sequence shown here is derived from an EMBL/GenBank/DDBJ whole genome shotgun (WGS) entry which is preliminary data.</text>
</comment>